<evidence type="ECO:0000256" key="1">
    <source>
        <dbReference type="ARBA" id="ARBA00022448"/>
    </source>
</evidence>
<dbReference type="Gene3D" id="3.40.50.300">
    <property type="entry name" value="P-loop containing nucleotide triphosphate hydrolases"/>
    <property type="match status" value="1"/>
</dbReference>
<dbReference type="SUPFAM" id="SSF52540">
    <property type="entry name" value="P-loop containing nucleoside triphosphate hydrolases"/>
    <property type="match status" value="1"/>
</dbReference>
<dbReference type="InterPro" id="IPR017871">
    <property type="entry name" value="ABC_transporter-like_CS"/>
</dbReference>
<dbReference type="OrthoDB" id="9802264at2"/>
<proteinExistence type="predicted"/>
<dbReference type="Pfam" id="PF00005">
    <property type="entry name" value="ABC_tran"/>
    <property type="match status" value="1"/>
</dbReference>
<evidence type="ECO:0000313" key="6">
    <source>
        <dbReference type="Proteomes" id="UP000006919"/>
    </source>
</evidence>
<evidence type="ECO:0000256" key="3">
    <source>
        <dbReference type="ARBA" id="ARBA00022840"/>
    </source>
</evidence>
<dbReference type="EMBL" id="CP002403">
    <property type="protein sequence ID" value="ADU22521.1"/>
    <property type="molecule type" value="Genomic_DNA"/>
</dbReference>
<organism evidence="5 6">
    <name type="scientific">Ruminococcus albus (strain ATCC 27210 / DSM 20455 / JCM 14654 / NCDO 2250 / 7)</name>
    <dbReference type="NCBI Taxonomy" id="697329"/>
    <lineage>
        <taxon>Bacteria</taxon>
        <taxon>Bacillati</taxon>
        <taxon>Bacillota</taxon>
        <taxon>Clostridia</taxon>
        <taxon>Eubacteriales</taxon>
        <taxon>Oscillospiraceae</taxon>
        <taxon>Ruminococcus</taxon>
    </lineage>
</organism>
<evidence type="ECO:0000259" key="4">
    <source>
        <dbReference type="PROSITE" id="PS50893"/>
    </source>
</evidence>
<dbReference type="HOGENOM" id="CLU_000604_1_22_9"/>
<dbReference type="PROSITE" id="PS50893">
    <property type="entry name" value="ABC_TRANSPORTER_2"/>
    <property type="match status" value="1"/>
</dbReference>
<dbReference type="CDD" id="cd03255">
    <property type="entry name" value="ABC_MJ0796_LolCDE_FtsE"/>
    <property type="match status" value="1"/>
</dbReference>
<dbReference type="InterPro" id="IPR003439">
    <property type="entry name" value="ABC_transporter-like_ATP-bd"/>
</dbReference>
<sequence length="233" mass="25121">MKIIADSISVSYNKKGNTVKVLDKVDISFDNGKLTLITGRSGSGKTTLINVLSGILAPNDGQVYYDDTSVYMQSDEQLSAFRCENIGYIPQGASALSSLTVLQNVLLPSVLSGNDDTVYAKQLLDILGLKKQENAYPDELSGGELRRLSVARALINSPSVIFADEPTNDLDEENATLILKLLKDQAERGAAVIAVTHDSSALAYADKVYEMNSGSLIGKERENDTTICRPLVS</sequence>
<dbReference type="Proteomes" id="UP000006919">
    <property type="component" value="Chromosome"/>
</dbReference>
<dbReference type="PANTHER" id="PTHR24220">
    <property type="entry name" value="IMPORT ATP-BINDING PROTEIN"/>
    <property type="match status" value="1"/>
</dbReference>
<keyword evidence="2" id="KW-0547">Nucleotide-binding</keyword>
<dbReference type="InterPro" id="IPR015854">
    <property type="entry name" value="ABC_transpr_LolD-like"/>
</dbReference>
<dbReference type="GO" id="GO:0005524">
    <property type="term" value="F:ATP binding"/>
    <property type="evidence" value="ECO:0007669"/>
    <property type="project" value="UniProtKB-KW"/>
</dbReference>
<dbReference type="GO" id="GO:0016887">
    <property type="term" value="F:ATP hydrolysis activity"/>
    <property type="evidence" value="ECO:0007669"/>
    <property type="project" value="InterPro"/>
</dbReference>
<dbReference type="RefSeq" id="WP_013498681.1">
    <property type="nucleotide sequence ID" value="NC_014833.1"/>
</dbReference>
<dbReference type="GO" id="GO:0022857">
    <property type="term" value="F:transmembrane transporter activity"/>
    <property type="evidence" value="ECO:0007669"/>
    <property type="project" value="TreeGrafter"/>
</dbReference>
<dbReference type="InterPro" id="IPR027417">
    <property type="entry name" value="P-loop_NTPase"/>
</dbReference>
<dbReference type="InterPro" id="IPR017911">
    <property type="entry name" value="MacB-like_ATP-bd"/>
</dbReference>
<feature type="domain" description="ABC transporter" evidence="4">
    <location>
        <begin position="3"/>
        <end position="232"/>
    </location>
</feature>
<dbReference type="GO" id="GO:0005886">
    <property type="term" value="C:plasma membrane"/>
    <property type="evidence" value="ECO:0007669"/>
    <property type="project" value="TreeGrafter"/>
</dbReference>
<dbReference type="KEGG" id="ral:Rumal_2029"/>
<protein>
    <submittedName>
        <fullName evidence="5">ABC transporter related protein</fullName>
    </submittedName>
</protein>
<name>E6UAX5_RUMA7</name>
<dbReference type="SMART" id="SM00382">
    <property type="entry name" value="AAA"/>
    <property type="match status" value="1"/>
</dbReference>
<dbReference type="STRING" id="697329.Rumal_2029"/>
<keyword evidence="3" id="KW-0067">ATP-binding</keyword>
<dbReference type="PROSITE" id="PS00211">
    <property type="entry name" value="ABC_TRANSPORTER_1"/>
    <property type="match status" value="1"/>
</dbReference>
<accession>E6UAX5</accession>
<evidence type="ECO:0000256" key="2">
    <source>
        <dbReference type="ARBA" id="ARBA00022741"/>
    </source>
</evidence>
<evidence type="ECO:0000313" key="5">
    <source>
        <dbReference type="EMBL" id="ADU22521.1"/>
    </source>
</evidence>
<reference evidence="5 6" key="1">
    <citation type="journal article" date="2011" name="J. Bacteriol.">
        <title>Complete genome of the cellulolytic ruminal bacterium Ruminococcus albus 7.</title>
        <authorList>
            <person name="Suen G."/>
            <person name="Stevenson D.M."/>
            <person name="Bruce D.C."/>
            <person name="Chertkov O."/>
            <person name="Copeland A."/>
            <person name="Cheng J.F."/>
            <person name="Detter C."/>
            <person name="Detter J.C."/>
            <person name="Goodwin L.A."/>
            <person name="Han C.S."/>
            <person name="Hauser L.J."/>
            <person name="Ivanova N.N."/>
            <person name="Kyrpides N.C."/>
            <person name="Land M.L."/>
            <person name="Lapidus A."/>
            <person name="Lucas S."/>
            <person name="Ovchinnikova G."/>
            <person name="Pitluck S."/>
            <person name="Tapia R."/>
            <person name="Woyke T."/>
            <person name="Boyum J."/>
            <person name="Mead D."/>
            <person name="Weimer P.J."/>
        </authorList>
    </citation>
    <scope>NUCLEOTIDE SEQUENCE [LARGE SCALE GENOMIC DNA]</scope>
    <source>
        <strain evidence="6">ATCC 27210 / DSM 20455 / JCM 14654 / NCDO 2250 / 7</strain>
    </source>
</reference>
<dbReference type="eggNOG" id="COG1136">
    <property type="taxonomic scope" value="Bacteria"/>
</dbReference>
<gene>
    <name evidence="5" type="ordered locus">Rumal_2029</name>
</gene>
<keyword evidence="1" id="KW-0813">Transport</keyword>
<dbReference type="AlphaFoldDB" id="E6UAX5"/>
<dbReference type="InterPro" id="IPR003593">
    <property type="entry name" value="AAA+_ATPase"/>
</dbReference>
<dbReference type="PANTHER" id="PTHR24220:SF662">
    <property type="entry name" value="ABC TRANSPORTER ATP-BINDING PROTEIN"/>
    <property type="match status" value="1"/>
</dbReference>